<keyword evidence="3" id="KW-1185">Reference proteome</keyword>
<dbReference type="AlphaFoldDB" id="N1QIN2"/>
<organism evidence="2 3">
    <name type="scientific">Sphaerulina musiva (strain SO2202)</name>
    <name type="common">Poplar stem canker fungus</name>
    <name type="synonym">Septoria musiva</name>
    <dbReference type="NCBI Taxonomy" id="692275"/>
    <lineage>
        <taxon>Eukaryota</taxon>
        <taxon>Fungi</taxon>
        <taxon>Dikarya</taxon>
        <taxon>Ascomycota</taxon>
        <taxon>Pezizomycotina</taxon>
        <taxon>Dothideomycetes</taxon>
        <taxon>Dothideomycetidae</taxon>
        <taxon>Mycosphaerellales</taxon>
        <taxon>Mycosphaerellaceae</taxon>
        <taxon>Sphaerulina</taxon>
    </lineage>
</organism>
<evidence type="ECO:0000313" key="2">
    <source>
        <dbReference type="EMBL" id="EMF17050.1"/>
    </source>
</evidence>
<dbReference type="RefSeq" id="XP_016765171.1">
    <property type="nucleotide sequence ID" value="XM_016901013.1"/>
</dbReference>
<dbReference type="GeneID" id="27898150"/>
<evidence type="ECO:0000256" key="1">
    <source>
        <dbReference type="SAM" id="MobiDB-lite"/>
    </source>
</evidence>
<dbReference type="HOGENOM" id="CLU_754725_0_0_1"/>
<dbReference type="eggNOG" id="ENOG502RAPV">
    <property type="taxonomic scope" value="Eukaryota"/>
</dbReference>
<dbReference type="EMBL" id="KB456260">
    <property type="protein sequence ID" value="EMF17050.1"/>
    <property type="molecule type" value="Genomic_DNA"/>
</dbReference>
<sequence>MASKTRTEDGEAFGLLETALRRQIKDALGGVNSSYDNIQTRLQSIEQRLPENLRSRLDTVEDHCKHEDAMDISQSLAQLTSKISMMQSQIDLHQRSLEHICKKDPAPPTPPALQNSDSAVQDLMQWMDRSESDQRSQATLEMWSADEIAGELLHRLAKGQQLASELAERVHLATAARTIPSAETAPQSASQVNTRTSESLAESRKRSASSASFDSAENGDGEKSASKRFKSAQTANGRRSGTWMINRLEISQPATETELSKKEPSKKEMSKQELSKQESSKEFSKEPSKKEPGKKEPTCSKKELSKKKSSNQGLSKELSKKEVSTKEPELIPKDEPRRSSRPPKPSRNPEYITWLEVEADKRRRVFV</sequence>
<dbReference type="OrthoDB" id="3641930at2759"/>
<dbReference type="Proteomes" id="UP000016931">
    <property type="component" value="Unassembled WGS sequence"/>
</dbReference>
<proteinExistence type="predicted"/>
<accession>N1QIN2</accession>
<feature type="compositionally biased region" description="Basic and acidic residues" evidence="1">
    <location>
        <begin position="258"/>
        <end position="303"/>
    </location>
</feature>
<feature type="region of interest" description="Disordered" evidence="1">
    <location>
        <begin position="178"/>
        <end position="351"/>
    </location>
</feature>
<name>N1QIN2_SPHMS</name>
<evidence type="ECO:0000313" key="3">
    <source>
        <dbReference type="Proteomes" id="UP000016931"/>
    </source>
</evidence>
<gene>
    <name evidence="2" type="ORF">SEPMUDRAFT_113073</name>
</gene>
<protein>
    <submittedName>
        <fullName evidence="2">Uncharacterized protein</fullName>
    </submittedName>
</protein>
<reference evidence="2 3" key="1">
    <citation type="journal article" date="2012" name="PLoS Pathog.">
        <title>Diverse lifestyles and strategies of plant pathogenesis encoded in the genomes of eighteen Dothideomycetes fungi.</title>
        <authorList>
            <person name="Ohm R.A."/>
            <person name="Feau N."/>
            <person name="Henrissat B."/>
            <person name="Schoch C.L."/>
            <person name="Horwitz B.A."/>
            <person name="Barry K.W."/>
            <person name="Condon B.J."/>
            <person name="Copeland A.C."/>
            <person name="Dhillon B."/>
            <person name="Glaser F."/>
            <person name="Hesse C.N."/>
            <person name="Kosti I."/>
            <person name="LaButti K."/>
            <person name="Lindquist E.A."/>
            <person name="Lucas S."/>
            <person name="Salamov A.A."/>
            <person name="Bradshaw R.E."/>
            <person name="Ciuffetti L."/>
            <person name="Hamelin R.C."/>
            <person name="Kema G.H.J."/>
            <person name="Lawrence C."/>
            <person name="Scott J.A."/>
            <person name="Spatafora J.W."/>
            <person name="Turgeon B.G."/>
            <person name="de Wit P.J.G.M."/>
            <person name="Zhong S."/>
            <person name="Goodwin S.B."/>
            <person name="Grigoriev I.V."/>
        </authorList>
    </citation>
    <scope>NUCLEOTIDE SEQUENCE [LARGE SCALE GENOMIC DNA]</scope>
    <source>
        <strain evidence="2 3">SO2202</strain>
    </source>
</reference>
<feature type="compositionally biased region" description="Basic and acidic residues" evidence="1">
    <location>
        <begin position="317"/>
        <end position="338"/>
    </location>
</feature>
<feature type="compositionally biased region" description="Polar residues" evidence="1">
    <location>
        <begin position="184"/>
        <end position="196"/>
    </location>
</feature>